<feature type="region of interest" description="Disordered" evidence="1">
    <location>
        <begin position="1"/>
        <end position="20"/>
    </location>
</feature>
<keyword evidence="3" id="KW-1185">Reference proteome</keyword>
<proteinExistence type="predicted"/>
<name>A0A9P6NQR4_9BASI</name>
<protein>
    <submittedName>
        <fullName evidence="2">Uncharacterized protein</fullName>
    </submittedName>
</protein>
<accession>A0A9P6NQR4</accession>
<reference evidence="2" key="1">
    <citation type="submission" date="2013-11" db="EMBL/GenBank/DDBJ databases">
        <title>Genome sequence of the fusiform rust pathogen reveals effectors for host alternation and coevolution with pine.</title>
        <authorList>
            <consortium name="DOE Joint Genome Institute"/>
            <person name="Smith K."/>
            <person name="Pendleton A."/>
            <person name="Kubisiak T."/>
            <person name="Anderson C."/>
            <person name="Salamov A."/>
            <person name="Aerts A."/>
            <person name="Riley R."/>
            <person name="Clum A."/>
            <person name="Lindquist E."/>
            <person name="Ence D."/>
            <person name="Campbell M."/>
            <person name="Kronenberg Z."/>
            <person name="Feau N."/>
            <person name="Dhillon B."/>
            <person name="Hamelin R."/>
            <person name="Burleigh J."/>
            <person name="Smith J."/>
            <person name="Yandell M."/>
            <person name="Nelson C."/>
            <person name="Grigoriev I."/>
            <person name="Davis J."/>
        </authorList>
    </citation>
    <scope>NUCLEOTIDE SEQUENCE</scope>
    <source>
        <strain evidence="2">G11</strain>
    </source>
</reference>
<evidence type="ECO:0000313" key="2">
    <source>
        <dbReference type="EMBL" id="KAG0149937.1"/>
    </source>
</evidence>
<organism evidence="2 3">
    <name type="scientific">Cronartium quercuum f. sp. fusiforme G11</name>
    <dbReference type="NCBI Taxonomy" id="708437"/>
    <lineage>
        <taxon>Eukaryota</taxon>
        <taxon>Fungi</taxon>
        <taxon>Dikarya</taxon>
        <taxon>Basidiomycota</taxon>
        <taxon>Pucciniomycotina</taxon>
        <taxon>Pucciniomycetes</taxon>
        <taxon>Pucciniales</taxon>
        <taxon>Coleosporiaceae</taxon>
        <taxon>Cronartium</taxon>
    </lineage>
</organism>
<dbReference type="AlphaFoldDB" id="A0A9P6NQR4"/>
<comment type="caution">
    <text evidence="2">The sequence shown here is derived from an EMBL/GenBank/DDBJ whole genome shotgun (WGS) entry which is preliminary data.</text>
</comment>
<gene>
    <name evidence="2" type="ORF">CROQUDRAFT_652914</name>
</gene>
<dbReference type="EMBL" id="MU167223">
    <property type="protein sequence ID" value="KAG0149937.1"/>
    <property type="molecule type" value="Genomic_DNA"/>
</dbReference>
<evidence type="ECO:0000256" key="1">
    <source>
        <dbReference type="SAM" id="MobiDB-lite"/>
    </source>
</evidence>
<sequence length="90" mass="9731">MHLRAALSGSSGCGSTSASLGANHTYHPGKLERSIESCGLSICKNLLGICEFSHSKEVSLFGEEFQGSHSRKLDTQFDFGKAFYYCVPIP</sequence>
<evidence type="ECO:0000313" key="3">
    <source>
        <dbReference type="Proteomes" id="UP000886653"/>
    </source>
</evidence>
<dbReference type="Proteomes" id="UP000886653">
    <property type="component" value="Unassembled WGS sequence"/>
</dbReference>